<dbReference type="STRING" id="29343.CCDG5_1695"/>
<keyword evidence="1" id="KW-0472">Membrane</keyword>
<organism evidence="3 4">
    <name type="scientific">[Clostridium] cellulosi</name>
    <dbReference type="NCBI Taxonomy" id="29343"/>
    <lineage>
        <taxon>Bacteria</taxon>
        <taxon>Bacillati</taxon>
        <taxon>Bacillota</taxon>
        <taxon>Clostridia</taxon>
        <taxon>Eubacteriales</taxon>
        <taxon>Oscillospiraceae</taxon>
        <taxon>Oscillospiraceae incertae sedis</taxon>
    </lineage>
</organism>
<evidence type="ECO:0000313" key="4">
    <source>
        <dbReference type="Proteomes" id="UP000032431"/>
    </source>
</evidence>
<feature type="transmembrane region" description="Helical" evidence="1">
    <location>
        <begin position="155"/>
        <end position="176"/>
    </location>
</feature>
<feature type="domain" description="Nucleoside transporter/FeoB GTPase Gate" evidence="2">
    <location>
        <begin position="50"/>
        <end position="148"/>
    </location>
</feature>
<dbReference type="EMBL" id="LM995447">
    <property type="protein sequence ID" value="CDZ24803.1"/>
    <property type="molecule type" value="Genomic_DNA"/>
</dbReference>
<evidence type="ECO:0000313" key="3">
    <source>
        <dbReference type="EMBL" id="CDZ24803.1"/>
    </source>
</evidence>
<evidence type="ECO:0000256" key="1">
    <source>
        <dbReference type="SAM" id="Phobius"/>
    </source>
</evidence>
<accession>A0A078KQT4</accession>
<reference evidence="4" key="1">
    <citation type="submission" date="2014-07" db="EMBL/GenBank/DDBJ databases">
        <authorList>
            <person name="Wibberg D."/>
        </authorList>
    </citation>
    <scope>NUCLEOTIDE SEQUENCE [LARGE SCALE GENOMIC DNA]</scope>
    <source>
        <strain evidence="4">DG5</strain>
    </source>
</reference>
<evidence type="ECO:0000259" key="2">
    <source>
        <dbReference type="Pfam" id="PF07670"/>
    </source>
</evidence>
<keyword evidence="1" id="KW-0812">Transmembrane</keyword>
<feature type="transmembrane region" description="Helical" evidence="1">
    <location>
        <begin position="128"/>
        <end position="149"/>
    </location>
</feature>
<proteinExistence type="predicted"/>
<dbReference type="Proteomes" id="UP000032431">
    <property type="component" value="Chromosome I"/>
</dbReference>
<dbReference type="KEGG" id="ccel:CCDG5_1695"/>
<feature type="transmembrane region" description="Helical" evidence="1">
    <location>
        <begin position="197"/>
        <end position="222"/>
    </location>
</feature>
<sequence>MSKNTSTIMLRRTKKIVAAILAAILMLLLMFVPQPALEGARKGLLLCGSTIIPSLFPFLVLSSFIISSGTADWCGRFLEPVTELIFRLPGSSGAALVLGAIGGYPVGADAVAKLCQNGSLTKREAERLLCFAINSSPAFIIGAVGAGFFKNVQAGILLYIVHLLASFTIGLVMRIGQKRRESGRGKHIHVTRRADNLSAAFVKSVTGSAQSIVTICAFVILFSALNSLLNYTGTIQLLADTVSHIIPPPASDPSFYSRAAVGLLEVTNGCAAASGSVGLPAILLTAAILGFSGLSVQFQVISLIKESGISAKLFILTRILHVFFSTVFALVLFKIFPSAIPTSSVVSAFATYQNNLIVSCHSIPAVCAMLFIIAILLLSLVNV</sequence>
<feature type="transmembrane region" description="Helical" evidence="1">
    <location>
        <begin position="281"/>
        <end position="301"/>
    </location>
</feature>
<feature type="transmembrane region" description="Helical" evidence="1">
    <location>
        <begin position="44"/>
        <end position="66"/>
    </location>
</feature>
<dbReference type="HOGENOM" id="CLU_051469_0_0_9"/>
<keyword evidence="4" id="KW-1185">Reference proteome</keyword>
<keyword evidence="1" id="KW-1133">Transmembrane helix</keyword>
<feature type="transmembrane region" description="Helical" evidence="1">
    <location>
        <begin position="313"/>
        <end position="336"/>
    </location>
</feature>
<feature type="transmembrane region" description="Helical" evidence="1">
    <location>
        <begin position="86"/>
        <end position="107"/>
    </location>
</feature>
<dbReference type="OrthoDB" id="1645614at2"/>
<feature type="transmembrane region" description="Helical" evidence="1">
    <location>
        <begin position="16"/>
        <end position="32"/>
    </location>
</feature>
<gene>
    <name evidence="3" type="ORF">CCDG5_1695</name>
</gene>
<name>A0A078KQT4_9FIRM</name>
<protein>
    <submittedName>
        <fullName evidence="3">Putative membrane protein</fullName>
    </submittedName>
</protein>
<dbReference type="Pfam" id="PF07670">
    <property type="entry name" value="Gate"/>
    <property type="match status" value="1"/>
</dbReference>
<feature type="transmembrane region" description="Helical" evidence="1">
    <location>
        <begin position="356"/>
        <end position="381"/>
    </location>
</feature>
<dbReference type="InterPro" id="IPR011642">
    <property type="entry name" value="Gate_dom"/>
</dbReference>
<dbReference type="AlphaFoldDB" id="A0A078KQT4"/>
<dbReference type="PATRIC" id="fig|29343.3.peg.1787"/>